<organism evidence="1 2">
    <name type="scientific">Arachis hypogaea</name>
    <name type="common">Peanut</name>
    <dbReference type="NCBI Taxonomy" id="3818"/>
    <lineage>
        <taxon>Eukaryota</taxon>
        <taxon>Viridiplantae</taxon>
        <taxon>Streptophyta</taxon>
        <taxon>Embryophyta</taxon>
        <taxon>Tracheophyta</taxon>
        <taxon>Spermatophyta</taxon>
        <taxon>Magnoliopsida</taxon>
        <taxon>eudicotyledons</taxon>
        <taxon>Gunneridae</taxon>
        <taxon>Pentapetalae</taxon>
        <taxon>rosids</taxon>
        <taxon>fabids</taxon>
        <taxon>Fabales</taxon>
        <taxon>Fabaceae</taxon>
        <taxon>Papilionoideae</taxon>
        <taxon>50 kb inversion clade</taxon>
        <taxon>dalbergioids sensu lato</taxon>
        <taxon>Dalbergieae</taxon>
        <taxon>Pterocarpus clade</taxon>
        <taxon>Arachis</taxon>
    </lineage>
</organism>
<name>A0A445EEZ6_ARAHY</name>
<dbReference type="PANTHER" id="PTHR34047:SF2">
    <property type="entry name" value="NUCLEAR INTRON MATURASE 1, MITOCHONDRIAL"/>
    <property type="match status" value="1"/>
</dbReference>
<reference evidence="1 2" key="1">
    <citation type="submission" date="2019-01" db="EMBL/GenBank/DDBJ databases">
        <title>Sequencing of cultivated peanut Arachis hypogaea provides insights into genome evolution and oil improvement.</title>
        <authorList>
            <person name="Chen X."/>
        </authorList>
    </citation>
    <scope>NUCLEOTIDE SEQUENCE [LARGE SCALE GENOMIC DNA]</scope>
    <source>
        <strain evidence="2">cv. Fuhuasheng</strain>
        <tissue evidence="1">Leaves</tissue>
    </source>
</reference>
<dbReference type="Proteomes" id="UP000289738">
    <property type="component" value="Chromosome A02"/>
</dbReference>
<proteinExistence type="predicted"/>
<keyword evidence="2" id="KW-1185">Reference proteome</keyword>
<gene>
    <name evidence="1" type="ORF">Ahy_A02g008706</name>
</gene>
<dbReference type="PANTHER" id="PTHR34047">
    <property type="entry name" value="NUCLEAR INTRON MATURASE 1, MITOCHONDRIAL-RELATED"/>
    <property type="match status" value="1"/>
</dbReference>
<comment type="caution">
    <text evidence="1">The sequence shown here is derived from an EMBL/GenBank/DDBJ whole genome shotgun (WGS) entry which is preliminary data.</text>
</comment>
<evidence type="ECO:0000313" key="1">
    <source>
        <dbReference type="EMBL" id="RYR74092.1"/>
    </source>
</evidence>
<dbReference type="InterPro" id="IPR051083">
    <property type="entry name" value="GrpII_Intron_Splice-Mob/Def"/>
</dbReference>
<dbReference type="STRING" id="3818.A0A445EEZ6"/>
<sequence length="178" mass="20397">MVCLEKGTKDRKILDLIKSTLKEHPLKCVSRNDEEKEELRKVKKRRAIKKRILNENEPKSDPYWLRTFFGFAPKEAAKFVPASEKEKTRQMDYIRYKGHFLIGIRGPREDAMEVGKKIIEFCVLTFGLSSGGNIVSEKGVGTLLLVTASMPQCIRQFRHLELVKGDKDSKPLPCTSML</sequence>
<dbReference type="EMBL" id="SDMP01000002">
    <property type="protein sequence ID" value="RYR74092.1"/>
    <property type="molecule type" value="Genomic_DNA"/>
</dbReference>
<accession>A0A445EEZ6</accession>
<dbReference type="AlphaFoldDB" id="A0A445EEZ6"/>
<evidence type="ECO:0000313" key="2">
    <source>
        <dbReference type="Proteomes" id="UP000289738"/>
    </source>
</evidence>
<protein>
    <submittedName>
        <fullName evidence="1">Uncharacterized protein</fullName>
    </submittedName>
</protein>